<gene>
    <name evidence="1" type="ORF">EHW67_19475</name>
</gene>
<evidence type="ECO:0000313" key="2">
    <source>
        <dbReference type="Proteomes" id="UP000267585"/>
    </source>
</evidence>
<dbReference type="OrthoDB" id="1454166at2"/>
<accession>A0A3S0C553</accession>
<proteinExistence type="predicted"/>
<comment type="caution">
    <text evidence="1">The sequence shown here is derived from an EMBL/GenBank/DDBJ whole genome shotgun (WGS) entry which is preliminary data.</text>
</comment>
<dbReference type="RefSeq" id="WP_126164045.1">
    <property type="nucleotide sequence ID" value="NZ_RQPJ01000021.1"/>
</dbReference>
<organism evidence="1 2">
    <name type="scientific">Arenibacter aquaticus</name>
    <dbReference type="NCBI Taxonomy" id="2489054"/>
    <lineage>
        <taxon>Bacteria</taxon>
        <taxon>Pseudomonadati</taxon>
        <taxon>Bacteroidota</taxon>
        <taxon>Flavobacteriia</taxon>
        <taxon>Flavobacteriales</taxon>
        <taxon>Flavobacteriaceae</taxon>
        <taxon>Arenibacter</taxon>
    </lineage>
</organism>
<protein>
    <recommendedName>
        <fullName evidence="3">Heavy-metal-associated domain-containing protein</fullName>
    </recommendedName>
</protein>
<name>A0A3S0C553_9FLAO</name>
<reference evidence="1 2" key="1">
    <citation type="submission" date="2018-11" db="EMBL/GenBank/DDBJ databases">
        <title>Arenibacter aquaticus sp.nov., a marine bacterium isolated from surface seawater in the South China Sea.</title>
        <authorList>
            <person name="Guo J."/>
            <person name="Sun J."/>
        </authorList>
    </citation>
    <scope>NUCLEOTIDE SEQUENCE [LARGE SCALE GENOMIC DNA]</scope>
    <source>
        <strain evidence="1 2">GUO666</strain>
    </source>
</reference>
<dbReference type="EMBL" id="RQPJ01000021">
    <property type="protein sequence ID" value="RTE52359.1"/>
    <property type="molecule type" value="Genomic_DNA"/>
</dbReference>
<dbReference type="AlphaFoldDB" id="A0A3S0C553"/>
<evidence type="ECO:0008006" key="3">
    <source>
        <dbReference type="Google" id="ProtNLM"/>
    </source>
</evidence>
<sequence length="97" mass="11281">MITSFKLKQLNTEEGKNIITRNLSRICDLRILDIDIINKTISLDYNNPFTLDCAKKELRRIGYSLTSHKDRPKHRFHKANNGITSLFLDTSPYQKSV</sequence>
<keyword evidence="2" id="KW-1185">Reference proteome</keyword>
<dbReference type="Proteomes" id="UP000267585">
    <property type="component" value="Unassembled WGS sequence"/>
</dbReference>
<evidence type="ECO:0000313" key="1">
    <source>
        <dbReference type="EMBL" id="RTE52359.1"/>
    </source>
</evidence>